<dbReference type="NCBIfam" id="TIGR00453">
    <property type="entry name" value="ispD"/>
    <property type="match status" value="1"/>
</dbReference>
<organism evidence="4 5">
    <name type="scientific">Paludibacter propionicigenes (strain DSM 17365 / JCM 13257 / WB4)</name>
    <dbReference type="NCBI Taxonomy" id="694427"/>
    <lineage>
        <taxon>Bacteria</taxon>
        <taxon>Pseudomonadati</taxon>
        <taxon>Bacteroidota</taxon>
        <taxon>Bacteroidia</taxon>
        <taxon>Bacteroidales</taxon>
        <taxon>Paludibacteraceae</taxon>
        <taxon>Paludibacter</taxon>
    </lineage>
</organism>
<feature type="site" description="Positions MEP for the nucleophilic attack" evidence="3">
    <location>
        <position position="225"/>
    </location>
</feature>
<dbReference type="STRING" id="694427.Palpr_2387"/>
<comment type="pathway">
    <text evidence="3">Isoprenoid biosynthesis; isopentenyl diphosphate biosynthesis via DXP pathway; isopentenyl diphosphate from 1-deoxy-D-xylulose 5-phosphate: step 2/6.</text>
</comment>
<dbReference type="InterPro" id="IPR034683">
    <property type="entry name" value="IspD/TarI"/>
</dbReference>
<dbReference type="EMBL" id="CP002345">
    <property type="protein sequence ID" value="ADQ80519.1"/>
    <property type="molecule type" value="Genomic_DNA"/>
</dbReference>
<evidence type="ECO:0000313" key="4">
    <source>
        <dbReference type="EMBL" id="ADQ80519.1"/>
    </source>
</evidence>
<keyword evidence="3" id="KW-0414">Isoprene biosynthesis</keyword>
<name>E4T725_PALPW</name>
<dbReference type="Gene3D" id="3.90.550.10">
    <property type="entry name" value="Spore Coat Polysaccharide Biosynthesis Protein SpsA, Chain A"/>
    <property type="match status" value="1"/>
</dbReference>
<dbReference type="SUPFAM" id="SSF53448">
    <property type="entry name" value="Nucleotide-diphospho-sugar transferases"/>
    <property type="match status" value="1"/>
</dbReference>
<dbReference type="FunFam" id="3.90.550.10:FF:000003">
    <property type="entry name" value="2-C-methyl-D-erythritol 4-phosphate cytidylyltransferase"/>
    <property type="match status" value="1"/>
</dbReference>
<dbReference type="InterPro" id="IPR050088">
    <property type="entry name" value="IspD/TarI_cytidylyltransf_bact"/>
</dbReference>
<reference key="1">
    <citation type="submission" date="2010-11" db="EMBL/GenBank/DDBJ databases">
        <title>The complete genome of Paludibacter propionicigenes DSM 17365.</title>
        <authorList>
            <consortium name="US DOE Joint Genome Institute (JGI-PGF)"/>
            <person name="Lucas S."/>
            <person name="Copeland A."/>
            <person name="Lapidus A."/>
            <person name="Bruce D."/>
            <person name="Goodwin L."/>
            <person name="Pitluck S."/>
            <person name="Kyrpides N."/>
            <person name="Mavromatis K."/>
            <person name="Ivanova N."/>
            <person name="Munk A.C."/>
            <person name="Brettin T."/>
            <person name="Detter J.C."/>
            <person name="Han C."/>
            <person name="Tapia R."/>
            <person name="Land M."/>
            <person name="Hauser L."/>
            <person name="Markowitz V."/>
            <person name="Cheng J.-F."/>
            <person name="Hugenholtz P."/>
            <person name="Woyke T."/>
            <person name="Wu D."/>
            <person name="Gronow S."/>
            <person name="Wellnitz S."/>
            <person name="Brambilla E."/>
            <person name="Klenk H.-P."/>
            <person name="Eisen J.A."/>
        </authorList>
    </citation>
    <scope>NUCLEOTIDE SEQUENCE</scope>
    <source>
        <strain>WB4</strain>
    </source>
</reference>
<comment type="catalytic activity">
    <reaction evidence="3">
        <text>2-C-methyl-D-erythritol 4-phosphate + CTP + H(+) = 4-CDP-2-C-methyl-D-erythritol + diphosphate</text>
        <dbReference type="Rhea" id="RHEA:13429"/>
        <dbReference type="ChEBI" id="CHEBI:15378"/>
        <dbReference type="ChEBI" id="CHEBI:33019"/>
        <dbReference type="ChEBI" id="CHEBI:37563"/>
        <dbReference type="ChEBI" id="CHEBI:57823"/>
        <dbReference type="ChEBI" id="CHEBI:58262"/>
        <dbReference type="EC" id="2.7.7.60"/>
    </reaction>
</comment>
<keyword evidence="5" id="KW-1185">Reference proteome</keyword>
<comment type="similarity">
    <text evidence="3">Belongs to the IspD/TarI cytidylyltransferase family. IspD subfamily.</text>
</comment>
<feature type="site" description="Transition state stabilizer" evidence="3">
    <location>
        <position position="35"/>
    </location>
</feature>
<dbReference type="EC" id="2.7.7.60" evidence="3"/>
<reference evidence="4 5" key="2">
    <citation type="journal article" date="2011" name="Stand. Genomic Sci.">
        <title>Complete genome sequence of Paludibacter propionicigenes type strain (WB4).</title>
        <authorList>
            <person name="Gronow S."/>
            <person name="Munk C."/>
            <person name="Lapidus A."/>
            <person name="Nolan M."/>
            <person name="Lucas S."/>
            <person name="Hammon N."/>
            <person name="Deshpande S."/>
            <person name="Cheng J.F."/>
            <person name="Tapia R."/>
            <person name="Han C."/>
            <person name="Goodwin L."/>
            <person name="Pitluck S."/>
            <person name="Liolios K."/>
            <person name="Ivanova N."/>
            <person name="Mavromatis K."/>
            <person name="Mikhailova N."/>
            <person name="Pati A."/>
            <person name="Chen A."/>
            <person name="Palaniappan K."/>
            <person name="Land M."/>
            <person name="Hauser L."/>
            <person name="Chang Y.J."/>
            <person name="Jeffries C.D."/>
            <person name="Brambilla E."/>
            <person name="Rohde M."/>
            <person name="Goker M."/>
            <person name="Detter J.C."/>
            <person name="Woyke T."/>
            <person name="Bristow J."/>
            <person name="Eisen J.A."/>
            <person name="Markowitz V."/>
            <person name="Hugenholtz P."/>
            <person name="Kyrpides N.C."/>
            <person name="Klenk H.P."/>
        </authorList>
    </citation>
    <scope>NUCLEOTIDE SEQUENCE [LARGE SCALE GENOMIC DNA]</scope>
    <source>
        <strain evidence="5">DSM 17365 / JCM 13257 / WB4</strain>
    </source>
</reference>
<dbReference type="InterPro" id="IPR029044">
    <property type="entry name" value="Nucleotide-diphossugar_trans"/>
</dbReference>
<dbReference type="HAMAP" id="MF_00108">
    <property type="entry name" value="IspD"/>
    <property type="match status" value="1"/>
</dbReference>
<dbReference type="HOGENOM" id="CLU_061281_2_2_10"/>
<dbReference type="PANTHER" id="PTHR32125:SF4">
    <property type="entry name" value="2-C-METHYL-D-ERYTHRITOL 4-PHOSPHATE CYTIDYLYLTRANSFERASE, CHLOROPLASTIC"/>
    <property type="match status" value="1"/>
</dbReference>
<dbReference type="Proteomes" id="UP000008718">
    <property type="component" value="Chromosome"/>
</dbReference>
<evidence type="ECO:0000256" key="3">
    <source>
        <dbReference type="HAMAP-Rule" id="MF_00108"/>
    </source>
</evidence>
<dbReference type="InterPro" id="IPR001228">
    <property type="entry name" value="IspD"/>
</dbReference>
<protein>
    <recommendedName>
        <fullName evidence="3">2-C-methyl-D-erythritol 4-phosphate cytidylyltransferase</fullName>
        <ecNumber evidence="3">2.7.7.60</ecNumber>
    </recommendedName>
    <alternativeName>
        <fullName evidence="3">4-diphosphocytidyl-2C-methyl-D-erythritol synthase</fullName>
    </alternativeName>
    <alternativeName>
        <fullName evidence="3">MEP cytidylyltransferase</fullName>
        <shortName evidence="3">MCT</shortName>
    </alternativeName>
</protein>
<evidence type="ECO:0000256" key="1">
    <source>
        <dbReference type="ARBA" id="ARBA00022679"/>
    </source>
</evidence>
<dbReference type="NCBIfam" id="NF001186">
    <property type="entry name" value="PRK00155.2-3"/>
    <property type="match status" value="1"/>
</dbReference>
<dbReference type="AlphaFoldDB" id="E4T725"/>
<gene>
    <name evidence="3" type="primary">ispD</name>
    <name evidence="4" type="ordered locus">Palpr_2387</name>
</gene>
<feature type="site" description="Transition state stabilizer" evidence="3">
    <location>
        <position position="42"/>
    </location>
</feature>
<evidence type="ECO:0000256" key="2">
    <source>
        <dbReference type="ARBA" id="ARBA00022695"/>
    </source>
</evidence>
<feature type="site" description="Positions MEP for the nucleophilic attack" evidence="3">
    <location>
        <position position="171"/>
    </location>
</feature>
<dbReference type="GO" id="GO:0019288">
    <property type="term" value="P:isopentenyl diphosphate biosynthetic process, methylerythritol 4-phosphate pathway"/>
    <property type="evidence" value="ECO:0007669"/>
    <property type="project" value="UniProtKB-UniRule"/>
</dbReference>
<dbReference type="Pfam" id="PF01128">
    <property type="entry name" value="IspD"/>
    <property type="match status" value="1"/>
</dbReference>
<dbReference type="GO" id="GO:0050518">
    <property type="term" value="F:2-C-methyl-D-erythritol 4-phosphate cytidylyltransferase activity"/>
    <property type="evidence" value="ECO:0007669"/>
    <property type="project" value="UniProtKB-UniRule"/>
</dbReference>
<dbReference type="UniPathway" id="UPA00056">
    <property type="reaction ID" value="UER00093"/>
</dbReference>
<evidence type="ECO:0000313" key="5">
    <source>
        <dbReference type="Proteomes" id="UP000008718"/>
    </source>
</evidence>
<dbReference type="CDD" id="cd02516">
    <property type="entry name" value="CDP-ME_synthetase"/>
    <property type="match status" value="1"/>
</dbReference>
<dbReference type="KEGG" id="ppn:Palpr_2387"/>
<accession>E4T725</accession>
<dbReference type="PANTHER" id="PTHR32125">
    <property type="entry name" value="2-C-METHYL-D-ERYTHRITOL 4-PHOSPHATE CYTIDYLYLTRANSFERASE, CHLOROPLASTIC"/>
    <property type="match status" value="1"/>
</dbReference>
<comment type="function">
    <text evidence="3">Catalyzes the formation of 4-diphosphocytidyl-2-C-methyl-D-erythritol from CTP and 2-C-methyl-D-erythritol 4-phosphate (MEP).</text>
</comment>
<dbReference type="eggNOG" id="COG1211">
    <property type="taxonomic scope" value="Bacteria"/>
</dbReference>
<keyword evidence="2 3" id="KW-0548">Nucleotidyltransferase</keyword>
<sequence>MLSLFLHFLKVPLYFFCFMTNSNIAIIVAGGKGVRMGADIPKQFIEVQGKPVLMHTLEAFRRYDALMPLILVLPAVQFGFWDELCRKHAFTLSHTVVAGGETRFQSVKNGLQAIGTAARVAIHDGVRPLVSTETIARCFDEAARHGAVIPVVDLVDSIRQLTEGESLSVDRTAYKLVQTPQVFSSEIVLKAYEQDFSPLFTDDASVVEANGVKIHLVEGNRENIKITTEFDLRIVETLMQ</sequence>
<keyword evidence="1 3" id="KW-0808">Transferase</keyword>
<proteinExistence type="inferred from homology"/>